<dbReference type="Proteomes" id="UP001523566">
    <property type="component" value="Unassembled WGS sequence"/>
</dbReference>
<protein>
    <submittedName>
        <fullName evidence="1">Uncharacterized protein</fullName>
    </submittedName>
</protein>
<name>A0ABT1E4Q2_9FIRM</name>
<accession>A0ABT1E4Q2</accession>
<keyword evidence="2" id="KW-1185">Reference proteome</keyword>
<dbReference type="EMBL" id="JAMZFW010000001">
    <property type="protein sequence ID" value="MCP1100813.1"/>
    <property type="molecule type" value="Genomic_DNA"/>
</dbReference>
<sequence>MIQGREHVTYFISSMAPGEERDLSINYRLHTCRKAESTITPKWYYEVTGGDQRPSTNGFRNPEEVITMHEIQGL</sequence>
<proteinExistence type="predicted"/>
<organism evidence="1 2">
    <name type="scientific">Aequitasia blattaphilus</name>
    <dbReference type="NCBI Taxonomy" id="2949332"/>
    <lineage>
        <taxon>Bacteria</taxon>
        <taxon>Bacillati</taxon>
        <taxon>Bacillota</taxon>
        <taxon>Clostridia</taxon>
        <taxon>Lachnospirales</taxon>
        <taxon>Lachnospiraceae</taxon>
        <taxon>Aequitasia</taxon>
    </lineage>
</organism>
<gene>
    <name evidence="1" type="ORF">NK125_00085</name>
</gene>
<comment type="caution">
    <text evidence="1">The sequence shown here is derived from an EMBL/GenBank/DDBJ whole genome shotgun (WGS) entry which is preliminary data.</text>
</comment>
<evidence type="ECO:0000313" key="1">
    <source>
        <dbReference type="EMBL" id="MCP1100813.1"/>
    </source>
</evidence>
<reference evidence="1 2" key="1">
    <citation type="journal article" date="2022" name="Genome Biol. Evol.">
        <title>Host diet, physiology and behaviors set the stage for Lachnospiraceae cladogenesis.</title>
        <authorList>
            <person name="Vera-Ponce De Leon A."/>
            <person name="Schneider M."/>
            <person name="Jahnes B.C."/>
            <person name="Sadowski V."/>
            <person name="Camuy-Velez L.A."/>
            <person name="Duan J."/>
            <person name="Sabree Z.L."/>
        </authorList>
    </citation>
    <scope>NUCLEOTIDE SEQUENCE [LARGE SCALE GENOMIC DNA]</scope>
    <source>
        <strain evidence="1 2">PAL113</strain>
    </source>
</reference>
<evidence type="ECO:0000313" key="2">
    <source>
        <dbReference type="Proteomes" id="UP001523566"/>
    </source>
</evidence>